<organism evidence="2 3">
    <name type="scientific">Testicularia cyperi</name>
    <dbReference type="NCBI Taxonomy" id="1882483"/>
    <lineage>
        <taxon>Eukaryota</taxon>
        <taxon>Fungi</taxon>
        <taxon>Dikarya</taxon>
        <taxon>Basidiomycota</taxon>
        <taxon>Ustilaginomycotina</taxon>
        <taxon>Ustilaginomycetes</taxon>
        <taxon>Ustilaginales</taxon>
        <taxon>Anthracoideaceae</taxon>
        <taxon>Testicularia</taxon>
    </lineage>
</organism>
<evidence type="ECO:0000256" key="1">
    <source>
        <dbReference type="SAM" id="MobiDB-lite"/>
    </source>
</evidence>
<evidence type="ECO:0000313" key="2">
    <source>
        <dbReference type="EMBL" id="PWZ01476.1"/>
    </source>
</evidence>
<keyword evidence="3" id="KW-1185">Reference proteome</keyword>
<name>A0A317XT19_9BASI</name>
<feature type="compositionally biased region" description="Acidic residues" evidence="1">
    <location>
        <begin position="262"/>
        <end position="272"/>
    </location>
</feature>
<dbReference type="AlphaFoldDB" id="A0A317XT19"/>
<dbReference type="EMBL" id="KZ819190">
    <property type="protein sequence ID" value="PWZ01476.1"/>
    <property type="molecule type" value="Genomic_DNA"/>
</dbReference>
<dbReference type="OrthoDB" id="2553844at2759"/>
<dbReference type="Proteomes" id="UP000246740">
    <property type="component" value="Unassembled WGS sequence"/>
</dbReference>
<proteinExistence type="predicted"/>
<evidence type="ECO:0000313" key="3">
    <source>
        <dbReference type="Proteomes" id="UP000246740"/>
    </source>
</evidence>
<feature type="compositionally biased region" description="Polar residues" evidence="1">
    <location>
        <begin position="221"/>
        <end position="254"/>
    </location>
</feature>
<feature type="region of interest" description="Disordered" evidence="1">
    <location>
        <begin position="153"/>
        <end position="272"/>
    </location>
</feature>
<gene>
    <name evidence="2" type="ORF">BCV70DRAFT_74636</name>
</gene>
<protein>
    <submittedName>
        <fullName evidence="2">Uncharacterized protein</fullName>
    </submittedName>
</protein>
<reference evidence="2 3" key="1">
    <citation type="journal article" date="2018" name="Mol. Biol. Evol.">
        <title>Broad Genomic Sampling Reveals a Smut Pathogenic Ancestry of the Fungal Clade Ustilaginomycotina.</title>
        <authorList>
            <person name="Kijpornyongpan T."/>
            <person name="Mondo S.J."/>
            <person name="Barry K."/>
            <person name="Sandor L."/>
            <person name="Lee J."/>
            <person name="Lipzen A."/>
            <person name="Pangilinan J."/>
            <person name="LaButti K."/>
            <person name="Hainaut M."/>
            <person name="Henrissat B."/>
            <person name="Grigoriev I.V."/>
            <person name="Spatafora J.W."/>
            <person name="Aime M.C."/>
        </authorList>
    </citation>
    <scope>NUCLEOTIDE SEQUENCE [LARGE SCALE GENOMIC DNA]</scope>
    <source>
        <strain evidence="2 3">MCA 3645</strain>
    </source>
</reference>
<feature type="compositionally biased region" description="Basic and acidic residues" evidence="1">
    <location>
        <begin position="153"/>
        <end position="169"/>
    </location>
</feature>
<sequence length="272" mass="29162">MASSSKVTLAELDSLALADILADLAALSASSPLLKPGNAKSAPQYARHEHWQTSVDHAILGDTTVDSVSTRDYVQHSKQLLSNFREVNRLNTEHVSLRQASLLLPAERGQGWSRSVAIAPSATRTDLLHTKVAKLQTKTDEWDAGLKQAVKRLDQRSQSKIESRNHDPDAVSLLRNSAKHKVPSRIPGPEIPNEKASNRSDDRSAASGLGAADPAEDVSAHPQSQPPSSLKTQTQTAPLASHSVRLSSASTPSAGLSGLQDCVDDDPWNDLT</sequence>
<dbReference type="InParanoid" id="A0A317XT19"/>
<feature type="compositionally biased region" description="Basic and acidic residues" evidence="1">
    <location>
        <begin position="192"/>
        <end position="204"/>
    </location>
</feature>
<accession>A0A317XT19</accession>